<keyword evidence="2" id="KW-1185">Reference proteome</keyword>
<sequence>MQPRFGRFLLRYFNPTNYAQCHSMEMSHRPSKTDVSMSIRMSSACLAATIIDLFAEFDMFGNLIGLDLSPIGCVQLGHFSAFEQRAKSEPVGILLVNISGPGGNY</sequence>
<dbReference type="WBParaSite" id="MCU_009399-RA">
    <property type="protein sequence ID" value="MCU_009399-RA"/>
    <property type="gene ID" value="MCU_009399"/>
</dbReference>
<reference evidence="3" key="2">
    <citation type="submission" date="2019-11" db="UniProtKB">
        <authorList>
            <consortium name="WormBaseParasite"/>
        </authorList>
    </citation>
    <scope>IDENTIFICATION</scope>
</reference>
<dbReference type="EMBL" id="UXSR01000491">
    <property type="protein sequence ID" value="VDD76738.1"/>
    <property type="molecule type" value="Genomic_DNA"/>
</dbReference>
<name>A0A0R3U7E1_MESCO</name>
<gene>
    <name evidence="1" type="ORF">MCOS_LOCUS2741</name>
</gene>
<evidence type="ECO:0000313" key="3">
    <source>
        <dbReference type="WBParaSite" id="MCU_009399-RA"/>
    </source>
</evidence>
<organism evidence="1 2">
    <name type="scientific">Mesocestoides corti</name>
    <name type="common">Flatworm</name>
    <dbReference type="NCBI Taxonomy" id="53468"/>
    <lineage>
        <taxon>Eukaryota</taxon>
        <taxon>Metazoa</taxon>
        <taxon>Spiralia</taxon>
        <taxon>Lophotrochozoa</taxon>
        <taxon>Platyhelminthes</taxon>
        <taxon>Cestoda</taxon>
        <taxon>Eucestoda</taxon>
        <taxon>Cyclophyllidea</taxon>
        <taxon>Mesocestoididae</taxon>
        <taxon>Mesocestoides</taxon>
    </lineage>
</organism>
<dbReference type="AlphaFoldDB" id="A0A0R3U7E1"/>
<evidence type="ECO:0000313" key="1">
    <source>
        <dbReference type="EMBL" id="VDD76738.1"/>
    </source>
</evidence>
<proteinExistence type="predicted"/>
<protein>
    <submittedName>
        <fullName evidence="1 3">Uncharacterized protein</fullName>
    </submittedName>
</protein>
<reference evidence="1 2" key="1">
    <citation type="submission" date="2018-10" db="EMBL/GenBank/DDBJ databases">
        <authorList>
            <consortium name="Pathogen Informatics"/>
        </authorList>
    </citation>
    <scope>NUCLEOTIDE SEQUENCE [LARGE SCALE GENOMIC DNA]</scope>
</reference>
<evidence type="ECO:0000313" key="2">
    <source>
        <dbReference type="Proteomes" id="UP000267029"/>
    </source>
</evidence>
<dbReference type="Proteomes" id="UP000267029">
    <property type="component" value="Unassembled WGS sequence"/>
</dbReference>
<accession>A0A0R3U7E1</accession>